<organism evidence="3">
    <name type="scientific">Echinostoma caproni</name>
    <dbReference type="NCBI Taxonomy" id="27848"/>
    <lineage>
        <taxon>Eukaryota</taxon>
        <taxon>Metazoa</taxon>
        <taxon>Spiralia</taxon>
        <taxon>Lophotrochozoa</taxon>
        <taxon>Platyhelminthes</taxon>
        <taxon>Trematoda</taxon>
        <taxon>Digenea</taxon>
        <taxon>Plagiorchiida</taxon>
        <taxon>Echinostomata</taxon>
        <taxon>Echinostomatoidea</taxon>
        <taxon>Echinostomatidae</taxon>
        <taxon>Echinostoma</taxon>
    </lineage>
</organism>
<dbReference type="WBParaSite" id="ECPE_0000060401-mRNA-1">
    <property type="protein sequence ID" value="ECPE_0000060401-mRNA-1"/>
    <property type="gene ID" value="ECPE_0000060401"/>
</dbReference>
<evidence type="ECO:0000313" key="2">
    <source>
        <dbReference type="Proteomes" id="UP000272942"/>
    </source>
</evidence>
<dbReference type="InterPro" id="IPR036155">
    <property type="entry name" value="Crypto/Photolyase_N_sf"/>
</dbReference>
<dbReference type="PANTHER" id="PTHR10211">
    <property type="entry name" value="DEOXYRIBODIPYRIMIDINE PHOTOLYASE"/>
    <property type="match status" value="1"/>
</dbReference>
<dbReference type="OrthoDB" id="496749at2759"/>
<dbReference type="AlphaFoldDB" id="A0A183A0W9"/>
<name>A0A183A0W9_9TREM</name>
<dbReference type="PANTHER" id="PTHR10211:SF0">
    <property type="entry name" value="DEOXYRIBODIPYRIMIDINE PHOTO-LYASE"/>
    <property type="match status" value="1"/>
</dbReference>
<keyword evidence="2" id="KW-1185">Reference proteome</keyword>
<dbReference type="SUPFAM" id="SSF52425">
    <property type="entry name" value="Cryptochrome/photolyase, N-terminal domain"/>
    <property type="match status" value="1"/>
</dbReference>
<reference evidence="3" key="1">
    <citation type="submission" date="2016-06" db="UniProtKB">
        <authorList>
            <consortium name="WormBaseParasite"/>
        </authorList>
    </citation>
    <scope>IDENTIFICATION</scope>
</reference>
<sequence>MLRPRERVDAHNVVPVWYASDKLEYAARTIRRKLHDRWNELMTEFPPVVTHPFVPINGPVKRPVSYFVVIDDTVPVCAVAL</sequence>
<dbReference type="GO" id="GO:0000719">
    <property type="term" value="P:photoreactive repair"/>
    <property type="evidence" value="ECO:0007669"/>
    <property type="project" value="TreeGrafter"/>
</dbReference>
<dbReference type="GO" id="GO:0003904">
    <property type="term" value="F:deoxyribodipyrimidine photo-lyase activity"/>
    <property type="evidence" value="ECO:0007669"/>
    <property type="project" value="TreeGrafter"/>
</dbReference>
<dbReference type="InterPro" id="IPR052219">
    <property type="entry name" value="Photolyase_Class-2"/>
</dbReference>
<dbReference type="Gene3D" id="1.25.40.80">
    <property type="match status" value="1"/>
</dbReference>
<dbReference type="EMBL" id="UZAN01002227">
    <property type="protein sequence ID" value="VDP25136.1"/>
    <property type="molecule type" value="Genomic_DNA"/>
</dbReference>
<protein>
    <submittedName>
        <fullName evidence="3">Reverse transcriptase</fullName>
    </submittedName>
</protein>
<reference evidence="1 2" key="2">
    <citation type="submission" date="2018-11" db="EMBL/GenBank/DDBJ databases">
        <authorList>
            <consortium name="Pathogen Informatics"/>
        </authorList>
    </citation>
    <scope>NUCLEOTIDE SEQUENCE [LARGE SCALE GENOMIC DNA]</scope>
    <source>
        <strain evidence="1 2">Egypt</strain>
    </source>
</reference>
<gene>
    <name evidence="1" type="ORF">ECPE_LOCUS604</name>
</gene>
<proteinExistence type="predicted"/>
<evidence type="ECO:0000313" key="3">
    <source>
        <dbReference type="WBParaSite" id="ECPE_0000060401-mRNA-1"/>
    </source>
</evidence>
<dbReference type="Proteomes" id="UP000272942">
    <property type="component" value="Unassembled WGS sequence"/>
</dbReference>
<evidence type="ECO:0000313" key="1">
    <source>
        <dbReference type="EMBL" id="VDP25136.1"/>
    </source>
</evidence>
<accession>A0A183A0W9</accession>